<evidence type="ECO:0000313" key="2">
    <source>
        <dbReference type="EMBL" id="MCQ8897405.1"/>
    </source>
</evidence>
<proteinExistence type="predicted"/>
<dbReference type="Proteomes" id="UP001204142">
    <property type="component" value="Unassembled WGS sequence"/>
</dbReference>
<dbReference type="EMBL" id="JANIGO010000005">
    <property type="protein sequence ID" value="MCQ8897405.1"/>
    <property type="molecule type" value="Genomic_DNA"/>
</dbReference>
<gene>
    <name evidence="2" type="ORF">NQT62_13265</name>
</gene>
<name>A0ABT1WIQ5_9BURK</name>
<organism evidence="2 3">
    <name type="scientific">Limnobacter humi</name>
    <dbReference type="NCBI Taxonomy" id="1778671"/>
    <lineage>
        <taxon>Bacteria</taxon>
        <taxon>Pseudomonadati</taxon>
        <taxon>Pseudomonadota</taxon>
        <taxon>Betaproteobacteria</taxon>
        <taxon>Burkholderiales</taxon>
        <taxon>Burkholderiaceae</taxon>
        <taxon>Limnobacter</taxon>
    </lineage>
</organism>
<reference evidence="2 3" key="1">
    <citation type="submission" date="2022-07" db="EMBL/GenBank/DDBJ databases">
        <authorList>
            <person name="Xamxidin M."/>
            <person name="Wu M."/>
        </authorList>
    </citation>
    <scope>NUCLEOTIDE SEQUENCE [LARGE SCALE GENOMIC DNA]</scope>
    <source>
        <strain evidence="2 3">NBRC 111650</strain>
    </source>
</reference>
<comment type="caution">
    <text evidence="2">The sequence shown here is derived from an EMBL/GenBank/DDBJ whole genome shotgun (WGS) entry which is preliminary data.</text>
</comment>
<protein>
    <submittedName>
        <fullName evidence="2">HipA N-terminal domain-containing protein</fullName>
    </submittedName>
</protein>
<evidence type="ECO:0000313" key="3">
    <source>
        <dbReference type="Proteomes" id="UP001204142"/>
    </source>
</evidence>
<feature type="domain" description="HipA N-terminal subdomain 1" evidence="1">
    <location>
        <begin position="22"/>
        <end position="117"/>
    </location>
</feature>
<accession>A0ABT1WIQ5</accession>
<dbReference type="InterPro" id="IPR017508">
    <property type="entry name" value="HipA_N1"/>
</dbReference>
<dbReference type="RefSeq" id="WP_256765211.1">
    <property type="nucleotide sequence ID" value="NZ_JANIGO010000005.1"/>
</dbReference>
<evidence type="ECO:0000259" key="1">
    <source>
        <dbReference type="Pfam" id="PF13657"/>
    </source>
</evidence>
<dbReference type="Pfam" id="PF13657">
    <property type="entry name" value="Couple_hipA"/>
    <property type="match status" value="1"/>
</dbReference>
<sequence>MSLEQYPLLRQLPRLGGPVKLLQVFNAGRPCGWLGCEDSGEYWFHYASGSIEQAAVSVLMPPSRNLYRWPELFPVFEQHLPNPAGCALLQSLYPEVPLGPLELLSLVGANTLGTLTFANPDAPFVQARSWTTEAELARRPLDTLGSAAVPLLSSLNAQGDCAALVYAHRAFNVPSVVAWAGTLAAQTPWLEDLPLRQRSFQTGQHLQWALRADVDAQGLRQPWEAPHSRLGLSRAGFAAVKKDPRRWRWVAQELGYLKTV</sequence>
<keyword evidence="3" id="KW-1185">Reference proteome</keyword>